<feature type="transmembrane region" description="Helical" evidence="8">
    <location>
        <begin position="219"/>
        <end position="237"/>
    </location>
</feature>
<feature type="compositionally biased region" description="Basic residues" evidence="7">
    <location>
        <begin position="434"/>
        <end position="443"/>
    </location>
</feature>
<dbReference type="GO" id="GO:0016020">
    <property type="term" value="C:membrane"/>
    <property type="evidence" value="ECO:0007669"/>
    <property type="project" value="UniProtKB-SubCell"/>
</dbReference>
<organism evidence="10 11">
    <name type="scientific">Bauldia litoralis</name>
    <dbReference type="NCBI Taxonomy" id="665467"/>
    <lineage>
        <taxon>Bacteria</taxon>
        <taxon>Pseudomonadati</taxon>
        <taxon>Pseudomonadota</taxon>
        <taxon>Alphaproteobacteria</taxon>
        <taxon>Hyphomicrobiales</taxon>
        <taxon>Kaistiaceae</taxon>
        <taxon>Bauldia</taxon>
    </lineage>
</organism>
<dbReference type="InterPro" id="IPR038770">
    <property type="entry name" value="Na+/solute_symporter_sf"/>
</dbReference>
<gene>
    <name evidence="10" type="ORF">SAMN02982931_02347</name>
</gene>
<dbReference type="PANTHER" id="PTHR42751:SF3">
    <property type="entry name" value="SODIUM_GLUTAMATE SYMPORTER"/>
    <property type="match status" value="1"/>
</dbReference>
<evidence type="ECO:0000256" key="2">
    <source>
        <dbReference type="ARBA" id="ARBA00005551"/>
    </source>
</evidence>
<dbReference type="Proteomes" id="UP000199071">
    <property type="component" value="Unassembled WGS sequence"/>
</dbReference>
<feature type="transmembrane region" description="Helical" evidence="8">
    <location>
        <begin position="6"/>
        <end position="26"/>
    </location>
</feature>
<evidence type="ECO:0000256" key="3">
    <source>
        <dbReference type="ARBA" id="ARBA00022448"/>
    </source>
</evidence>
<dbReference type="AlphaFoldDB" id="A0A1G6CDD1"/>
<evidence type="ECO:0000256" key="8">
    <source>
        <dbReference type="SAM" id="Phobius"/>
    </source>
</evidence>
<feature type="transmembrane region" description="Helical" evidence="8">
    <location>
        <begin position="81"/>
        <end position="110"/>
    </location>
</feature>
<dbReference type="GO" id="GO:1902600">
    <property type="term" value="P:proton transmembrane transport"/>
    <property type="evidence" value="ECO:0007669"/>
    <property type="project" value="InterPro"/>
</dbReference>
<dbReference type="InterPro" id="IPR006153">
    <property type="entry name" value="Cation/H_exchanger_TM"/>
</dbReference>
<keyword evidence="3" id="KW-0813">Transport</keyword>
<feature type="transmembrane region" description="Helical" evidence="8">
    <location>
        <begin position="297"/>
        <end position="319"/>
    </location>
</feature>
<feature type="transmembrane region" description="Helical" evidence="8">
    <location>
        <begin position="358"/>
        <end position="377"/>
    </location>
</feature>
<keyword evidence="6 8" id="KW-0472">Membrane</keyword>
<name>A0A1G6CDD1_9HYPH</name>
<evidence type="ECO:0000259" key="9">
    <source>
        <dbReference type="Pfam" id="PF00999"/>
    </source>
</evidence>
<feature type="transmembrane region" description="Helical" evidence="8">
    <location>
        <begin position="177"/>
        <end position="198"/>
    </location>
</feature>
<dbReference type="GO" id="GO:0015297">
    <property type="term" value="F:antiporter activity"/>
    <property type="evidence" value="ECO:0007669"/>
    <property type="project" value="InterPro"/>
</dbReference>
<feature type="transmembrane region" description="Helical" evidence="8">
    <location>
        <begin position="33"/>
        <end position="51"/>
    </location>
</feature>
<evidence type="ECO:0000313" key="10">
    <source>
        <dbReference type="EMBL" id="SDB30888.1"/>
    </source>
</evidence>
<evidence type="ECO:0000256" key="5">
    <source>
        <dbReference type="ARBA" id="ARBA00022989"/>
    </source>
</evidence>
<dbReference type="EMBL" id="FMXQ01000004">
    <property type="protein sequence ID" value="SDB30888.1"/>
    <property type="molecule type" value="Genomic_DNA"/>
</dbReference>
<dbReference type="RefSeq" id="WP_244521227.1">
    <property type="nucleotide sequence ID" value="NZ_FMXQ01000004.1"/>
</dbReference>
<feature type="region of interest" description="Disordered" evidence="7">
    <location>
        <begin position="434"/>
        <end position="486"/>
    </location>
</feature>
<dbReference type="STRING" id="665467.SAMN02982931_02347"/>
<dbReference type="Pfam" id="PF00999">
    <property type="entry name" value="Na_H_Exchanger"/>
    <property type="match status" value="1"/>
</dbReference>
<dbReference type="PANTHER" id="PTHR42751">
    <property type="entry name" value="SODIUM/HYDROGEN EXCHANGER FAMILY/TRKA DOMAIN PROTEIN"/>
    <property type="match status" value="1"/>
</dbReference>
<protein>
    <submittedName>
        <fullName evidence="10">Monovalent cation:H+ antiporter-2, CPA2 family</fullName>
    </submittedName>
</protein>
<evidence type="ECO:0000256" key="7">
    <source>
        <dbReference type="SAM" id="MobiDB-lite"/>
    </source>
</evidence>
<comment type="similarity">
    <text evidence="2">Belongs to the monovalent cation:proton antiporter 2 (CPA2) transporter (TC 2.A.37) family.</text>
</comment>
<keyword evidence="5 8" id="KW-1133">Transmembrane helix</keyword>
<evidence type="ECO:0000313" key="11">
    <source>
        <dbReference type="Proteomes" id="UP000199071"/>
    </source>
</evidence>
<sequence>MEEHVVDLTGIAFVMAIAAMLGFVLMRFRQPPIVGYILAGVVLGPTGFGLVENAGSITVLAELGVIMLLFLIGMELSVRVFATVAGIASIVTAGQIAASLGVAALLGLAFGWDFEAVVALGFIVAISSTAVAMQMLEELGELRTATGRITVGVLIAQDIAVVPMLVILSSFGSDSDLTGLVIKLAIAAILIFALLRYLSTRPGKLRLPFTERMSGRVDMVALASVAFCFGAAALTSVAGLSAAFGAFLAGLVIAGSTMRAEAIAATHPIQSLLIVVFFLSIGLLIDLDYVIANLGTVIVVVIAVLAAKTFINVLLLRLVRTPWEQAFPGGLIMAQVGEFSFVLAASGLISGAVSQDTYRLAIAVIAISLLVSPLWMVSLRRFQVIAHHGVTNFREALAEVYAGEIGEIERGRLMVSRGALYARRRARAARIAWQRRRRARRHPAASTARPEPGEAQVADAGPPAEDAARPVDPAPISPESGSTKAG</sequence>
<evidence type="ECO:0000256" key="1">
    <source>
        <dbReference type="ARBA" id="ARBA00004141"/>
    </source>
</evidence>
<accession>A0A1G6CDD1</accession>
<keyword evidence="11" id="KW-1185">Reference proteome</keyword>
<feature type="transmembrane region" description="Helical" evidence="8">
    <location>
        <begin position="148"/>
        <end position="171"/>
    </location>
</feature>
<feature type="domain" description="Cation/H+ exchanger transmembrane" evidence="9">
    <location>
        <begin position="17"/>
        <end position="375"/>
    </location>
</feature>
<comment type="subcellular location">
    <subcellularLocation>
        <location evidence="1">Membrane</location>
        <topology evidence="1">Multi-pass membrane protein</topology>
    </subcellularLocation>
</comment>
<feature type="transmembrane region" description="Helical" evidence="8">
    <location>
        <begin position="331"/>
        <end position="352"/>
    </location>
</feature>
<keyword evidence="4 8" id="KW-0812">Transmembrane</keyword>
<evidence type="ECO:0000256" key="6">
    <source>
        <dbReference type="ARBA" id="ARBA00023136"/>
    </source>
</evidence>
<feature type="transmembrane region" description="Helical" evidence="8">
    <location>
        <begin position="116"/>
        <end position="136"/>
    </location>
</feature>
<reference evidence="10 11" key="1">
    <citation type="submission" date="2016-10" db="EMBL/GenBank/DDBJ databases">
        <authorList>
            <person name="de Groot N.N."/>
        </authorList>
    </citation>
    <scope>NUCLEOTIDE SEQUENCE [LARGE SCALE GENOMIC DNA]</scope>
    <source>
        <strain evidence="10 11">ATCC 35022</strain>
    </source>
</reference>
<evidence type="ECO:0000256" key="4">
    <source>
        <dbReference type="ARBA" id="ARBA00022692"/>
    </source>
</evidence>
<dbReference type="Gene3D" id="1.20.1530.20">
    <property type="match status" value="1"/>
</dbReference>
<feature type="transmembrane region" description="Helical" evidence="8">
    <location>
        <begin position="57"/>
        <end position="74"/>
    </location>
</feature>
<feature type="transmembrane region" description="Helical" evidence="8">
    <location>
        <begin position="272"/>
        <end position="291"/>
    </location>
</feature>
<proteinExistence type="inferred from homology"/>